<accession>A0ACC6FUE3</accession>
<gene>
    <name evidence="1" type="ORF">NYG90_08820</name>
</gene>
<evidence type="ECO:0000313" key="1">
    <source>
        <dbReference type="EMBL" id="MDL0082767.1"/>
    </source>
</evidence>
<reference evidence="1 2" key="1">
    <citation type="journal article" date="2023" name="Microorganisms">
        <title>Isolation and Genomic Characteristics of Cat-Borne Campylobacter felis sp. nov. and Sheep-Borne Campylobacter ovis sp. nov.</title>
        <authorList>
            <person name="Wang H."/>
            <person name="Li Y."/>
            <person name="Gu Y."/>
            <person name="Zhou G."/>
            <person name="Chen X."/>
            <person name="Zhang X."/>
            <person name="Shao Z."/>
            <person name="Zhang J."/>
            <person name="Zhang M."/>
        </authorList>
    </citation>
    <scope>NUCLEOTIDE SEQUENCE [LARGE SCALE GENOMIC DNA]</scope>
    <source>
        <strain evidence="1 2">XJK30-2</strain>
    </source>
</reference>
<name>A0ACC6FUE3_9HELI</name>
<dbReference type="EMBL" id="JANURN010000009">
    <property type="protein sequence ID" value="MDL0082767.1"/>
    <property type="molecule type" value="Genomic_DNA"/>
</dbReference>
<organism evidence="1 2">
    <name type="scientific">Helicobacter zhangjianzhongii</name>
    <dbReference type="NCBI Taxonomy" id="2974574"/>
    <lineage>
        <taxon>Bacteria</taxon>
        <taxon>Pseudomonadati</taxon>
        <taxon>Campylobacterota</taxon>
        <taxon>Epsilonproteobacteria</taxon>
        <taxon>Campylobacterales</taxon>
        <taxon>Helicobacteraceae</taxon>
        <taxon>Helicobacter</taxon>
    </lineage>
</organism>
<comment type="caution">
    <text evidence="1">The sequence shown here is derived from an EMBL/GenBank/DDBJ whole genome shotgun (WGS) entry which is preliminary data.</text>
</comment>
<sequence>MSAITDENLPLLTQAANELRYLCADIVQQANSGHPGAPMGLAEVAVVLSHHLRLNPKNPRYLNRDRLVFSGGHASALVYSLLHLWGFEVSVQDLQAFRQLDSLTPGHPEFAHTPGVEITTGPLGQGIANAVGFALAQKRANAMLEKVDSSAACENGACEKVDSSDVDSSKPISKPILDHYVYCLCGDGDLQEGISYEACSLAGLHQLEKLIIIYDSNGITIEGGTQIAFSENVRARFEAQGFSVFECDGHNLLAIDSALESAKVSPKPSLIIAQTTIGKGALELEGSHKTHGAPLGAELIAKAKKQAGISERSFAISDEVGFVFRACMEKGASLEALWEQALSPQAKAMLATLTAPLEQKVDSISYPTFTQGDSLATRVSNGKILNAIAKALPNFIGGSADLAPSNNTALLDSSDFPSGNNLHFGIREHSMGAICNAFANYGLFLPFCATFFVFSDYMSASVRIASIMRAKVFYIFTHDSIGVGEDGATHQPIEQLSHFRAMPNLLLFRPSCANENIACWQVALESSAPSAFVLSRQNLPVLSPVAKSQAQRGAYIKQDSSLNNQAQITLLASGSEVSLCLQAQELLESSGVPTRVVSMPCFELLCEQDPSYHKELFAGKVLAVEAARGDELYRFADFVLGLKSFGKSAKGEQLFTHFGLSAENITRVAQDLAKELLC</sequence>
<proteinExistence type="predicted"/>
<keyword evidence="2" id="KW-1185">Reference proteome</keyword>
<dbReference type="Proteomes" id="UP001173802">
    <property type="component" value="Unassembled WGS sequence"/>
</dbReference>
<evidence type="ECO:0000313" key="2">
    <source>
        <dbReference type="Proteomes" id="UP001173802"/>
    </source>
</evidence>
<protein>
    <submittedName>
        <fullName evidence="1">Transketolase</fullName>
    </submittedName>
</protein>